<dbReference type="GO" id="GO:0008168">
    <property type="term" value="F:methyltransferase activity"/>
    <property type="evidence" value="ECO:0007669"/>
    <property type="project" value="UniProtKB-KW"/>
</dbReference>
<dbReference type="Pfam" id="PF17785">
    <property type="entry name" value="PUA_3"/>
    <property type="match status" value="1"/>
</dbReference>
<evidence type="ECO:0000256" key="6">
    <source>
        <dbReference type="ARBA" id="ARBA00038091"/>
    </source>
</evidence>
<dbReference type="AlphaFoldDB" id="A0A517T982"/>
<comment type="similarity">
    <text evidence="6">Belongs to the methyltransferase superfamily. RlmI family.</text>
</comment>
<dbReference type="InterPro" id="IPR041532">
    <property type="entry name" value="RlmI-like_PUA"/>
</dbReference>
<dbReference type="OrthoDB" id="9805492at2"/>
<feature type="domain" description="RlmI-like PUA" evidence="8">
    <location>
        <begin position="43"/>
        <end position="94"/>
    </location>
</feature>
<dbReference type="GO" id="GO:0003723">
    <property type="term" value="F:RNA binding"/>
    <property type="evidence" value="ECO:0007669"/>
    <property type="project" value="InterPro"/>
</dbReference>
<protein>
    <submittedName>
        <fullName evidence="9">Ribosomal RNA large subunit methyltransferase I</fullName>
        <ecNumber evidence="9">2.1.1.191</ecNumber>
    </submittedName>
</protein>
<dbReference type="PANTHER" id="PTHR42873:SF1">
    <property type="entry name" value="S-ADENOSYLMETHIONINE-DEPENDENT METHYLTRANSFERASE DOMAIN-CONTAINING PROTEIN"/>
    <property type="match status" value="1"/>
</dbReference>
<dbReference type="CDD" id="cd02440">
    <property type="entry name" value="AdoMet_MTases"/>
    <property type="match status" value="1"/>
</dbReference>
<dbReference type="InterPro" id="IPR019614">
    <property type="entry name" value="SAM-dep_methyl-trfase"/>
</dbReference>
<dbReference type="EMBL" id="CP036316">
    <property type="protein sequence ID" value="QDT64923.1"/>
    <property type="molecule type" value="Genomic_DNA"/>
</dbReference>
<proteinExistence type="inferred from homology"/>
<evidence type="ECO:0000313" key="9">
    <source>
        <dbReference type="EMBL" id="QDT64923.1"/>
    </source>
</evidence>
<dbReference type="KEGG" id="chya:V22_21680"/>
<evidence type="ECO:0000256" key="3">
    <source>
        <dbReference type="ARBA" id="ARBA00022603"/>
    </source>
</evidence>
<sequence length="418" mass="46478">MAPPKHIRKKQPPKLPLASEHLAQRSLGVPADMLPKIVVKSPSRNPLLFRKRLGEWDSAAHHGDMVEAVLEDGTTFGYGLFNPRAEIALRMLNRDPSPPSRAWWGDKVKDAIHLRKEVLRLDEVSDTYRLIHAESDGLTGLVVDRFGDVLSAEVFSLGIYQRIEEIMSLIKAETGLNHCVYRPGPRTTEQEGFTEDATFLDSCPQSTTVTEHGIRYNVDFNSGHKTGFFCDQRDNRQFVASHTAGKQVLDLCCYTGGFSLAAHCNGKAAEVTGVDLDEAAIKVARSNANLNRAKGIRFVHADAFPYMRDMLANGKKYDVVVLDPPKLIHSRDDFEEGRRTYFDLNRLAYQLVQPGGYLFSCSCSGLMPADEFQKVVCTAAPDGLHVRLLEKRGAAPDHPVSASCPETSYLKSLWLHVS</sequence>
<evidence type="ECO:0000256" key="1">
    <source>
        <dbReference type="ARBA" id="ARBA00004496"/>
    </source>
</evidence>
<keyword evidence="10" id="KW-1185">Reference proteome</keyword>
<gene>
    <name evidence="9" type="primary">rlmI_1</name>
    <name evidence="9" type="ORF">V22_21680</name>
</gene>
<dbReference type="Gene3D" id="3.40.50.150">
    <property type="entry name" value="Vaccinia Virus protein VP39"/>
    <property type="match status" value="1"/>
</dbReference>
<dbReference type="GO" id="GO:0032259">
    <property type="term" value="P:methylation"/>
    <property type="evidence" value="ECO:0007669"/>
    <property type="project" value="UniProtKB-KW"/>
</dbReference>
<feature type="domain" description="S-adenosylmethionine-dependent methyltransferase" evidence="7">
    <location>
        <begin position="208"/>
        <end position="398"/>
    </location>
</feature>
<dbReference type="SUPFAM" id="SSF88697">
    <property type="entry name" value="PUA domain-like"/>
    <property type="match status" value="1"/>
</dbReference>
<dbReference type="Gene3D" id="3.30.750.80">
    <property type="entry name" value="RNA methyltransferase domain (HRMD) like"/>
    <property type="match status" value="1"/>
</dbReference>
<dbReference type="Gene3D" id="2.30.130.10">
    <property type="entry name" value="PUA domain"/>
    <property type="match status" value="1"/>
</dbReference>
<organism evidence="9 10">
    <name type="scientific">Calycomorphotria hydatis</name>
    <dbReference type="NCBI Taxonomy" id="2528027"/>
    <lineage>
        <taxon>Bacteria</taxon>
        <taxon>Pseudomonadati</taxon>
        <taxon>Planctomycetota</taxon>
        <taxon>Planctomycetia</taxon>
        <taxon>Planctomycetales</taxon>
        <taxon>Planctomycetaceae</taxon>
        <taxon>Calycomorphotria</taxon>
    </lineage>
</organism>
<evidence type="ECO:0000259" key="8">
    <source>
        <dbReference type="Pfam" id="PF17785"/>
    </source>
</evidence>
<dbReference type="EC" id="2.1.1.191" evidence="9"/>
<evidence type="ECO:0000256" key="4">
    <source>
        <dbReference type="ARBA" id="ARBA00022679"/>
    </source>
</evidence>
<dbReference type="SUPFAM" id="SSF53335">
    <property type="entry name" value="S-adenosyl-L-methionine-dependent methyltransferases"/>
    <property type="match status" value="1"/>
</dbReference>
<reference evidence="9 10" key="1">
    <citation type="submission" date="2019-02" db="EMBL/GenBank/DDBJ databases">
        <title>Deep-cultivation of Planctomycetes and their phenomic and genomic characterization uncovers novel biology.</title>
        <authorList>
            <person name="Wiegand S."/>
            <person name="Jogler M."/>
            <person name="Boedeker C."/>
            <person name="Pinto D."/>
            <person name="Vollmers J."/>
            <person name="Rivas-Marin E."/>
            <person name="Kohn T."/>
            <person name="Peeters S.H."/>
            <person name="Heuer A."/>
            <person name="Rast P."/>
            <person name="Oberbeckmann S."/>
            <person name="Bunk B."/>
            <person name="Jeske O."/>
            <person name="Meyerdierks A."/>
            <person name="Storesund J.E."/>
            <person name="Kallscheuer N."/>
            <person name="Luecker S."/>
            <person name="Lage O.M."/>
            <person name="Pohl T."/>
            <person name="Merkel B.J."/>
            <person name="Hornburger P."/>
            <person name="Mueller R.-W."/>
            <person name="Bruemmer F."/>
            <person name="Labrenz M."/>
            <person name="Spormann A.M."/>
            <person name="Op den Camp H."/>
            <person name="Overmann J."/>
            <person name="Amann R."/>
            <person name="Jetten M.S.M."/>
            <person name="Mascher T."/>
            <person name="Medema M.H."/>
            <person name="Devos D.P."/>
            <person name="Kaster A.-K."/>
            <person name="Ovreas L."/>
            <person name="Rohde M."/>
            <person name="Galperin M.Y."/>
            <person name="Jogler C."/>
        </authorList>
    </citation>
    <scope>NUCLEOTIDE SEQUENCE [LARGE SCALE GENOMIC DNA]</scope>
    <source>
        <strain evidence="9 10">V22</strain>
    </source>
</reference>
<dbReference type="CDD" id="cd11572">
    <property type="entry name" value="RlmI_M_like"/>
    <property type="match status" value="1"/>
</dbReference>
<evidence type="ECO:0000256" key="2">
    <source>
        <dbReference type="ARBA" id="ARBA00022490"/>
    </source>
</evidence>
<dbReference type="PANTHER" id="PTHR42873">
    <property type="entry name" value="RIBOSOMAL RNA LARGE SUBUNIT METHYLTRANSFERASE"/>
    <property type="match status" value="1"/>
</dbReference>
<keyword evidence="4 9" id="KW-0808">Transferase</keyword>
<dbReference type="InterPro" id="IPR029063">
    <property type="entry name" value="SAM-dependent_MTases_sf"/>
</dbReference>
<evidence type="ECO:0000313" key="10">
    <source>
        <dbReference type="Proteomes" id="UP000319976"/>
    </source>
</evidence>
<accession>A0A517T982</accession>
<dbReference type="Proteomes" id="UP000319976">
    <property type="component" value="Chromosome"/>
</dbReference>
<keyword evidence="2" id="KW-0963">Cytoplasm</keyword>
<dbReference type="Pfam" id="PF10672">
    <property type="entry name" value="Methyltrans_SAM"/>
    <property type="match status" value="1"/>
</dbReference>
<comment type="subcellular location">
    <subcellularLocation>
        <location evidence="1">Cytoplasm</location>
    </subcellularLocation>
</comment>
<dbReference type="InterPro" id="IPR036974">
    <property type="entry name" value="PUA_sf"/>
</dbReference>
<name>A0A517T982_9PLAN</name>
<dbReference type="GO" id="GO:0005737">
    <property type="term" value="C:cytoplasm"/>
    <property type="evidence" value="ECO:0007669"/>
    <property type="project" value="UniProtKB-SubCell"/>
</dbReference>
<keyword evidence="5" id="KW-0949">S-adenosyl-L-methionine</keyword>
<keyword evidence="3 9" id="KW-0489">Methyltransferase</keyword>
<evidence type="ECO:0000256" key="5">
    <source>
        <dbReference type="ARBA" id="ARBA00022691"/>
    </source>
</evidence>
<evidence type="ECO:0000259" key="7">
    <source>
        <dbReference type="Pfam" id="PF10672"/>
    </source>
</evidence>
<dbReference type="RefSeq" id="WP_145262494.1">
    <property type="nucleotide sequence ID" value="NZ_CP036316.1"/>
</dbReference>
<dbReference type="InterPro" id="IPR015947">
    <property type="entry name" value="PUA-like_sf"/>
</dbReference>